<evidence type="ECO:0000256" key="2">
    <source>
        <dbReference type="ARBA" id="ARBA00006285"/>
    </source>
</evidence>
<dbReference type="InterPro" id="IPR038901">
    <property type="entry name" value="HEXDC-like"/>
</dbReference>
<dbReference type="Pfam" id="PF00728">
    <property type="entry name" value="Glyco_hydro_20"/>
    <property type="match status" value="1"/>
</dbReference>
<dbReference type="GO" id="GO:0005975">
    <property type="term" value="P:carbohydrate metabolic process"/>
    <property type="evidence" value="ECO:0007669"/>
    <property type="project" value="InterPro"/>
</dbReference>
<dbReference type="PANTHER" id="PTHR21040:SF8">
    <property type="entry name" value="BCDNA.GH04120"/>
    <property type="match status" value="1"/>
</dbReference>
<sequence length="560" mass="64400">MNNNLEESHFNLTSGGDGVSVSAAMILLRRRLLLIVLPLAVLLSVLLLRQATEPNHTFRWHGEVTTAAIQPSESNQQHGLTSSSLRVVHLDLKGAPPKISYLRQLLPLLAANGCTGLLIEYEDMFPYQGSLANISAKNAYTQEQILELLSWAQHLGLEVIPLIQTFGHLEFVLKLAEFRHLRELDTFPQELCPRAPGTLDLLREMIQQVMRLHSRAKYLHIGCDEVYHLAACPRCTHSTRGGREIFTEHVTQVAELVKSEYPNVTPIIWDDMLRRWDPVYLSKSSLGALVEPMVWAYSDNITRLVPHYLWYWYSKTFSRIWVAGAFKGANLPTSVLPDVRLHYNNQKSWLRLLAASNTNAKIAGYVLTGWSRYDHFAVLCELLPPSIPSLLLNLILVSTQESDKSVLEMWKRTLKCGSRSTLTIDFMSSNHRPLALCSFPGLKAFLVTSKYMSLKSKVDHFYEVVTEQKAWMTPYNVKYNFTSPYRVLEEFRLTEGYRLIKEVKKFMNETKDTFSEYFDDHTIVEWVEQRILPIDDKLTYLETVNNHLLSKRTWPRRPFT</sequence>
<keyword evidence="4" id="KW-0378">Hydrolase</keyword>
<evidence type="ECO:0000256" key="3">
    <source>
        <dbReference type="ARBA" id="ARBA00012663"/>
    </source>
</evidence>
<dbReference type="InterPro" id="IPR015883">
    <property type="entry name" value="Glyco_hydro_20_cat"/>
</dbReference>
<dbReference type="EMBL" id="GEBQ01029033">
    <property type="protein sequence ID" value="JAT10944.1"/>
    <property type="molecule type" value="Transcribed_RNA"/>
</dbReference>
<keyword evidence="5" id="KW-0812">Transmembrane</keyword>
<keyword evidence="5" id="KW-1133">Transmembrane helix</keyword>
<dbReference type="Gene3D" id="3.20.20.80">
    <property type="entry name" value="Glycosidases"/>
    <property type="match status" value="1"/>
</dbReference>
<protein>
    <recommendedName>
        <fullName evidence="3">beta-N-acetylhexosaminidase</fullName>
        <ecNumber evidence="3">3.2.1.52</ecNumber>
    </recommendedName>
</protein>
<evidence type="ECO:0000256" key="4">
    <source>
        <dbReference type="ARBA" id="ARBA00022801"/>
    </source>
</evidence>
<evidence type="ECO:0000313" key="7">
    <source>
        <dbReference type="EMBL" id="JAT10944.1"/>
    </source>
</evidence>
<evidence type="ECO:0000256" key="5">
    <source>
        <dbReference type="SAM" id="Phobius"/>
    </source>
</evidence>
<proteinExistence type="inferred from homology"/>
<reference evidence="8" key="1">
    <citation type="submission" date="2015-11" db="EMBL/GenBank/DDBJ databases">
        <title>De novo transcriptome assembly of four potential Pierce s Disease insect vectors from Arizona vineyards.</title>
        <authorList>
            <person name="Tassone E.E."/>
        </authorList>
    </citation>
    <scope>NUCLEOTIDE SEQUENCE</scope>
</reference>
<evidence type="ECO:0000256" key="1">
    <source>
        <dbReference type="ARBA" id="ARBA00001231"/>
    </source>
</evidence>
<dbReference type="EMBL" id="GEBQ01027893">
    <property type="protein sequence ID" value="JAT12084.1"/>
    <property type="molecule type" value="Transcribed_RNA"/>
</dbReference>
<feature type="transmembrane region" description="Helical" evidence="5">
    <location>
        <begin position="32"/>
        <end position="49"/>
    </location>
</feature>
<organism evidence="8">
    <name type="scientific">Graphocephala atropunctata</name>
    <dbReference type="NCBI Taxonomy" id="36148"/>
    <lineage>
        <taxon>Eukaryota</taxon>
        <taxon>Metazoa</taxon>
        <taxon>Ecdysozoa</taxon>
        <taxon>Arthropoda</taxon>
        <taxon>Hexapoda</taxon>
        <taxon>Insecta</taxon>
        <taxon>Pterygota</taxon>
        <taxon>Neoptera</taxon>
        <taxon>Paraneoptera</taxon>
        <taxon>Hemiptera</taxon>
        <taxon>Auchenorrhyncha</taxon>
        <taxon>Membracoidea</taxon>
        <taxon>Cicadellidae</taxon>
        <taxon>Cicadellinae</taxon>
        <taxon>Cicadellini</taxon>
        <taxon>Graphocephala</taxon>
    </lineage>
</organism>
<comment type="catalytic activity">
    <reaction evidence="1">
        <text>Hydrolysis of terminal non-reducing N-acetyl-D-hexosamine residues in N-acetyl-beta-D-hexosaminides.</text>
        <dbReference type="EC" id="3.2.1.52"/>
    </reaction>
</comment>
<evidence type="ECO:0000259" key="6">
    <source>
        <dbReference type="Pfam" id="PF00728"/>
    </source>
</evidence>
<dbReference type="InterPro" id="IPR017853">
    <property type="entry name" value="GH"/>
</dbReference>
<dbReference type="CDD" id="cd06565">
    <property type="entry name" value="GH20_GcnA-like"/>
    <property type="match status" value="1"/>
</dbReference>
<gene>
    <name evidence="8" type="ORF">g.804</name>
    <name evidence="7" type="ORF">g.806</name>
</gene>
<dbReference type="EC" id="3.2.1.52" evidence="3"/>
<comment type="similarity">
    <text evidence="2">Belongs to the glycosyl hydrolase 20 family.</text>
</comment>
<dbReference type="AlphaFoldDB" id="A0A1B6KLL4"/>
<evidence type="ECO:0000313" key="8">
    <source>
        <dbReference type="EMBL" id="JAT12084.1"/>
    </source>
</evidence>
<dbReference type="GO" id="GO:0004563">
    <property type="term" value="F:beta-N-acetylhexosaminidase activity"/>
    <property type="evidence" value="ECO:0007669"/>
    <property type="project" value="UniProtKB-EC"/>
</dbReference>
<accession>A0A1B6KLL4</accession>
<dbReference type="SUPFAM" id="SSF51445">
    <property type="entry name" value="(Trans)glycosidases"/>
    <property type="match status" value="1"/>
</dbReference>
<feature type="domain" description="Glycoside hydrolase family 20 catalytic" evidence="6">
    <location>
        <begin position="135"/>
        <end position="280"/>
    </location>
</feature>
<name>A0A1B6KLL4_9HEMI</name>
<keyword evidence="5" id="KW-0472">Membrane</keyword>
<dbReference type="PANTHER" id="PTHR21040">
    <property type="entry name" value="BCDNA.GH04120"/>
    <property type="match status" value="1"/>
</dbReference>